<name>A0ABP7PNZ6_9SPHI</name>
<keyword evidence="1" id="KW-0472">Membrane</keyword>
<evidence type="ECO:0000313" key="3">
    <source>
        <dbReference type="Proteomes" id="UP001500742"/>
    </source>
</evidence>
<feature type="transmembrane region" description="Helical" evidence="1">
    <location>
        <begin position="116"/>
        <end position="135"/>
    </location>
</feature>
<accession>A0ABP7PNZ6</accession>
<sequence length="181" mass="20646">MYDDTAVGFSWSKNFISNLFQPRALNGAENPSVIWAYAGMILFPVSYAIFFINMAQKIPDRNAGYIIKYGGLANVLFTFLTVTRLHDLMLIISTSVFWTCIIIITVFVLKTKLQLFKLLCVICLLFFYYSVYLWATSNWDLLPITQKVNLGTSTLLILGLEYFSKKEDFAGIKTGKTRETL</sequence>
<dbReference type="Proteomes" id="UP001500742">
    <property type="component" value="Unassembled WGS sequence"/>
</dbReference>
<dbReference type="EMBL" id="BAAAZC010000010">
    <property type="protein sequence ID" value="GAA3968862.1"/>
    <property type="molecule type" value="Genomic_DNA"/>
</dbReference>
<evidence type="ECO:0000256" key="1">
    <source>
        <dbReference type="SAM" id="Phobius"/>
    </source>
</evidence>
<gene>
    <name evidence="2" type="ORF">GCM10022210_17150</name>
</gene>
<proteinExistence type="predicted"/>
<evidence type="ECO:0000313" key="2">
    <source>
        <dbReference type="EMBL" id="GAA3968862.1"/>
    </source>
</evidence>
<feature type="transmembrane region" description="Helical" evidence="1">
    <location>
        <begin position="88"/>
        <end position="109"/>
    </location>
</feature>
<feature type="transmembrane region" description="Helical" evidence="1">
    <location>
        <begin position="34"/>
        <end position="53"/>
    </location>
</feature>
<keyword evidence="1" id="KW-1133">Transmembrane helix</keyword>
<protein>
    <submittedName>
        <fullName evidence="2">Uncharacterized protein</fullName>
    </submittedName>
</protein>
<feature type="transmembrane region" description="Helical" evidence="1">
    <location>
        <begin position="65"/>
        <end position="82"/>
    </location>
</feature>
<comment type="caution">
    <text evidence="2">The sequence shown here is derived from an EMBL/GenBank/DDBJ whole genome shotgun (WGS) entry which is preliminary data.</text>
</comment>
<reference evidence="3" key="1">
    <citation type="journal article" date="2019" name="Int. J. Syst. Evol. Microbiol.">
        <title>The Global Catalogue of Microorganisms (GCM) 10K type strain sequencing project: providing services to taxonomists for standard genome sequencing and annotation.</title>
        <authorList>
            <consortium name="The Broad Institute Genomics Platform"/>
            <consortium name="The Broad Institute Genome Sequencing Center for Infectious Disease"/>
            <person name="Wu L."/>
            <person name="Ma J."/>
        </authorList>
    </citation>
    <scope>NUCLEOTIDE SEQUENCE [LARGE SCALE GENOMIC DNA]</scope>
    <source>
        <strain evidence="3">JCM 16601</strain>
    </source>
</reference>
<keyword evidence="1" id="KW-0812">Transmembrane</keyword>
<keyword evidence="3" id="KW-1185">Reference proteome</keyword>
<organism evidence="2 3">
    <name type="scientific">Mucilaginibacter dorajii</name>
    <dbReference type="NCBI Taxonomy" id="692994"/>
    <lineage>
        <taxon>Bacteria</taxon>
        <taxon>Pseudomonadati</taxon>
        <taxon>Bacteroidota</taxon>
        <taxon>Sphingobacteriia</taxon>
        <taxon>Sphingobacteriales</taxon>
        <taxon>Sphingobacteriaceae</taxon>
        <taxon>Mucilaginibacter</taxon>
    </lineage>
</organism>